<evidence type="ECO:0000256" key="1">
    <source>
        <dbReference type="ARBA" id="ARBA00011073"/>
    </source>
</evidence>
<dbReference type="Proteomes" id="UP000636004">
    <property type="component" value="Unassembled WGS sequence"/>
</dbReference>
<evidence type="ECO:0000313" key="10">
    <source>
        <dbReference type="Proteomes" id="UP000636004"/>
    </source>
</evidence>
<dbReference type="InterPro" id="IPR015500">
    <property type="entry name" value="Peptidase_S8_subtilisin-rel"/>
</dbReference>
<dbReference type="CDD" id="cd07493">
    <property type="entry name" value="Peptidases_S8_9"/>
    <property type="match status" value="1"/>
</dbReference>
<dbReference type="InterPro" id="IPR000209">
    <property type="entry name" value="Peptidase_S8/S53_dom"/>
</dbReference>
<sequence>MKWPYCFFTIYILAISVFAQEDAWVYFVDKENIAASIANPISILTQKAIDRKAKHNIGIDSRDVPVNETYIREIKAVAGITVKAKSKWFNAIHIRGERTAIENLLTNSALNFIDYIVYADRSLNLKRHSNYKYETAAHKFKLENSLVNFSYGTTQNQLEMISVNKLHLDDFTGAGVTIAVLDASFTNVNIMRSFERLRDSEKLLGGYDFVDRTDNIYNYSPITFRISHGTQVLSTMAGFIENRYVGSAPDASYYLFRTEDDEDENPVEESYWVEAVERADSLGVDIINTSLGYKSYAPNYPHYSYTSSDMDGKTAFITKGANIAFEKGLLLVTSAGNSGNSGVGAPADSPSVLSIGAVNSNGEYAAFSSVGSVIQPSQKPDVMARGVQPYLIDLNDNIVQNNGTSFSGPIMAGGIACLMQALPNKTNIEIMNLVRESASQYGMPDYQLGYGIPNLYQALETVLAVNAIEKDVLRLYPNPFTSELFLDLGPNLKKATFEMYDLFGKLIFKSGLDNQVSFNFAHLSQGVYLVKIGEKERFKTIKLIKK</sequence>
<dbReference type="Pfam" id="PF00082">
    <property type="entry name" value="Peptidase_S8"/>
    <property type="match status" value="1"/>
</dbReference>
<accession>A0A918QS61</accession>
<proteinExistence type="inferred from homology"/>
<gene>
    <name evidence="9" type="ORF">GCM10007028_00810</name>
</gene>
<evidence type="ECO:0000256" key="3">
    <source>
        <dbReference type="ARBA" id="ARBA00022729"/>
    </source>
</evidence>
<dbReference type="PRINTS" id="PR00723">
    <property type="entry name" value="SUBTILISIN"/>
</dbReference>
<comment type="caution">
    <text evidence="9">The sequence shown here is derived from an EMBL/GenBank/DDBJ whole genome shotgun (WGS) entry which is preliminary data.</text>
</comment>
<protein>
    <submittedName>
        <fullName evidence="9">Peptidase S8</fullName>
    </submittedName>
</protein>
<dbReference type="InterPro" id="IPR036852">
    <property type="entry name" value="Peptidase_S8/S53_dom_sf"/>
</dbReference>
<dbReference type="GO" id="GO:0006508">
    <property type="term" value="P:proteolysis"/>
    <property type="evidence" value="ECO:0007669"/>
    <property type="project" value="UniProtKB-KW"/>
</dbReference>
<dbReference type="InterPro" id="IPR026444">
    <property type="entry name" value="Secre_tail"/>
</dbReference>
<dbReference type="GO" id="GO:0004252">
    <property type="term" value="F:serine-type endopeptidase activity"/>
    <property type="evidence" value="ECO:0007669"/>
    <property type="project" value="InterPro"/>
</dbReference>
<name>A0A918QS61_9FLAO</name>
<reference evidence="9" key="2">
    <citation type="submission" date="2020-09" db="EMBL/GenBank/DDBJ databases">
        <authorList>
            <person name="Sun Q."/>
            <person name="Kim S."/>
        </authorList>
    </citation>
    <scope>NUCLEOTIDE SEQUENCE</scope>
    <source>
        <strain evidence="9">KCTC 12710</strain>
    </source>
</reference>
<comment type="caution">
    <text evidence="6">Lacks conserved residue(s) required for the propagation of feature annotation.</text>
</comment>
<dbReference type="RefSeq" id="WP_189358344.1">
    <property type="nucleotide sequence ID" value="NZ_BMWZ01000001.1"/>
</dbReference>
<dbReference type="PROSITE" id="PS00138">
    <property type="entry name" value="SUBTILASE_SER"/>
    <property type="match status" value="1"/>
</dbReference>
<dbReference type="InterPro" id="IPR017317">
    <property type="entry name" value="Pept_S8_subtilisin_bacteroid-2"/>
</dbReference>
<evidence type="ECO:0000256" key="6">
    <source>
        <dbReference type="PROSITE-ProRule" id="PRU01240"/>
    </source>
</evidence>
<reference evidence="9" key="1">
    <citation type="journal article" date="2014" name="Int. J. Syst. Evol. Microbiol.">
        <title>Complete genome sequence of Corynebacterium casei LMG S-19264T (=DSM 44701T), isolated from a smear-ripened cheese.</title>
        <authorList>
            <consortium name="US DOE Joint Genome Institute (JGI-PGF)"/>
            <person name="Walter F."/>
            <person name="Albersmeier A."/>
            <person name="Kalinowski J."/>
            <person name="Ruckert C."/>
        </authorList>
    </citation>
    <scope>NUCLEOTIDE SEQUENCE</scope>
    <source>
        <strain evidence="9">KCTC 12710</strain>
    </source>
</reference>
<dbReference type="PANTHER" id="PTHR43806:SF67">
    <property type="entry name" value="EGF-LIKE DOMAIN-CONTAINING PROTEIN"/>
    <property type="match status" value="1"/>
</dbReference>
<evidence type="ECO:0000256" key="5">
    <source>
        <dbReference type="ARBA" id="ARBA00022825"/>
    </source>
</evidence>
<dbReference type="PANTHER" id="PTHR43806">
    <property type="entry name" value="PEPTIDASE S8"/>
    <property type="match status" value="1"/>
</dbReference>
<dbReference type="Gene3D" id="3.40.50.200">
    <property type="entry name" value="Peptidase S8/S53 domain"/>
    <property type="match status" value="1"/>
</dbReference>
<evidence type="ECO:0000313" key="9">
    <source>
        <dbReference type="EMBL" id="GGZ67761.1"/>
    </source>
</evidence>
<evidence type="ECO:0000259" key="7">
    <source>
        <dbReference type="Pfam" id="PF00082"/>
    </source>
</evidence>
<dbReference type="InterPro" id="IPR050131">
    <property type="entry name" value="Peptidase_S8_subtilisin-like"/>
</dbReference>
<evidence type="ECO:0000256" key="2">
    <source>
        <dbReference type="ARBA" id="ARBA00022670"/>
    </source>
</evidence>
<evidence type="ECO:0000256" key="4">
    <source>
        <dbReference type="ARBA" id="ARBA00022801"/>
    </source>
</evidence>
<dbReference type="PROSITE" id="PS51892">
    <property type="entry name" value="SUBTILASE"/>
    <property type="match status" value="1"/>
</dbReference>
<dbReference type="NCBIfam" id="TIGR04183">
    <property type="entry name" value="Por_Secre_tail"/>
    <property type="match status" value="1"/>
</dbReference>
<keyword evidence="4" id="KW-0378">Hydrolase</keyword>
<dbReference type="AlphaFoldDB" id="A0A918QS61"/>
<dbReference type="Pfam" id="PF18962">
    <property type="entry name" value="Por_Secre_tail"/>
    <property type="match status" value="1"/>
</dbReference>
<feature type="domain" description="Secretion system C-terminal sorting" evidence="8">
    <location>
        <begin position="475"/>
        <end position="543"/>
    </location>
</feature>
<keyword evidence="2" id="KW-0645">Protease</keyword>
<dbReference type="PIRSF" id="PIRSF037903">
    <property type="entry name" value="Subtilisin_rel_GFO_2223"/>
    <property type="match status" value="1"/>
</dbReference>
<dbReference type="EMBL" id="BMWZ01000001">
    <property type="protein sequence ID" value="GGZ67761.1"/>
    <property type="molecule type" value="Genomic_DNA"/>
</dbReference>
<comment type="similarity">
    <text evidence="1 6">Belongs to the peptidase S8 family.</text>
</comment>
<keyword evidence="5" id="KW-0720">Serine protease</keyword>
<dbReference type="InterPro" id="IPR023828">
    <property type="entry name" value="Peptidase_S8_Ser-AS"/>
</dbReference>
<evidence type="ECO:0000259" key="8">
    <source>
        <dbReference type="Pfam" id="PF18962"/>
    </source>
</evidence>
<feature type="domain" description="Peptidase S8/S53" evidence="7">
    <location>
        <begin position="173"/>
        <end position="451"/>
    </location>
</feature>
<keyword evidence="3" id="KW-0732">Signal</keyword>
<dbReference type="SUPFAM" id="SSF52743">
    <property type="entry name" value="Subtilisin-like"/>
    <property type="match status" value="1"/>
</dbReference>
<organism evidence="9 10">
    <name type="scientific">Algibacter mikhailovii</name>
    <dbReference type="NCBI Taxonomy" id="425498"/>
    <lineage>
        <taxon>Bacteria</taxon>
        <taxon>Pseudomonadati</taxon>
        <taxon>Bacteroidota</taxon>
        <taxon>Flavobacteriia</taxon>
        <taxon>Flavobacteriales</taxon>
        <taxon>Flavobacteriaceae</taxon>
        <taxon>Algibacter</taxon>
    </lineage>
</organism>
<keyword evidence="10" id="KW-1185">Reference proteome</keyword>